<feature type="compositionally biased region" description="Polar residues" evidence="2">
    <location>
        <begin position="595"/>
        <end position="607"/>
    </location>
</feature>
<proteinExistence type="predicted"/>
<feature type="coiled-coil region" evidence="1">
    <location>
        <begin position="275"/>
        <end position="349"/>
    </location>
</feature>
<feature type="compositionally biased region" description="Polar residues" evidence="2">
    <location>
        <begin position="696"/>
        <end position="706"/>
    </location>
</feature>
<feature type="region of interest" description="Disordered" evidence="2">
    <location>
        <begin position="381"/>
        <end position="409"/>
    </location>
</feature>
<dbReference type="InParanoid" id="Q22RL0"/>
<keyword evidence="4" id="KW-1185">Reference proteome</keyword>
<feature type="region of interest" description="Disordered" evidence="2">
    <location>
        <begin position="676"/>
        <end position="706"/>
    </location>
</feature>
<gene>
    <name evidence="3" type="ORF">TTHERM_00013780</name>
</gene>
<dbReference type="KEGG" id="tet:TTHERM_00013780"/>
<reference evidence="4" key="1">
    <citation type="journal article" date="2006" name="PLoS Biol.">
        <title>Macronuclear genome sequence of the ciliate Tetrahymena thermophila, a model eukaryote.</title>
        <authorList>
            <person name="Eisen J.A."/>
            <person name="Coyne R.S."/>
            <person name="Wu M."/>
            <person name="Wu D."/>
            <person name="Thiagarajan M."/>
            <person name="Wortman J.R."/>
            <person name="Badger J.H."/>
            <person name="Ren Q."/>
            <person name="Amedeo P."/>
            <person name="Jones K.M."/>
            <person name="Tallon L.J."/>
            <person name="Delcher A.L."/>
            <person name="Salzberg S.L."/>
            <person name="Silva J.C."/>
            <person name="Haas B.J."/>
            <person name="Majoros W.H."/>
            <person name="Farzad M."/>
            <person name="Carlton J.M."/>
            <person name="Smith R.K. Jr."/>
            <person name="Garg J."/>
            <person name="Pearlman R.E."/>
            <person name="Karrer K.M."/>
            <person name="Sun L."/>
            <person name="Manning G."/>
            <person name="Elde N.C."/>
            <person name="Turkewitz A.P."/>
            <person name="Asai D.J."/>
            <person name="Wilkes D.E."/>
            <person name="Wang Y."/>
            <person name="Cai H."/>
            <person name="Collins K."/>
            <person name="Stewart B.A."/>
            <person name="Lee S.R."/>
            <person name="Wilamowska K."/>
            <person name="Weinberg Z."/>
            <person name="Ruzzo W.L."/>
            <person name="Wloga D."/>
            <person name="Gaertig J."/>
            <person name="Frankel J."/>
            <person name="Tsao C.-C."/>
            <person name="Gorovsky M.A."/>
            <person name="Keeling P.J."/>
            <person name="Waller R.F."/>
            <person name="Patron N.J."/>
            <person name="Cherry J.M."/>
            <person name="Stover N.A."/>
            <person name="Krieger C.J."/>
            <person name="del Toro C."/>
            <person name="Ryder H.F."/>
            <person name="Williamson S.C."/>
            <person name="Barbeau R.A."/>
            <person name="Hamilton E.P."/>
            <person name="Orias E."/>
        </authorList>
    </citation>
    <scope>NUCLEOTIDE SEQUENCE [LARGE SCALE GENOMIC DNA]</scope>
    <source>
        <strain evidence="4">SB210</strain>
    </source>
</reference>
<dbReference type="Proteomes" id="UP000009168">
    <property type="component" value="Unassembled WGS sequence"/>
</dbReference>
<evidence type="ECO:0000313" key="3">
    <source>
        <dbReference type="EMBL" id="EAR88112.2"/>
    </source>
</evidence>
<name>Q22RL0_TETTS</name>
<dbReference type="RefSeq" id="XP_001008357.2">
    <property type="nucleotide sequence ID" value="XM_001008357.3"/>
</dbReference>
<accession>Q22RL0</accession>
<feature type="region of interest" description="Disordered" evidence="2">
    <location>
        <begin position="595"/>
        <end position="615"/>
    </location>
</feature>
<feature type="coiled-coil region" evidence="1">
    <location>
        <begin position="537"/>
        <end position="567"/>
    </location>
</feature>
<feature type="compositionally biased region" description="Basic and acidic residues" evidence="2">
    <location>
        <begin position="685"/>
        <end position="694"/>
    </location>
</feature>
<feature type="compositionally biased region" description="Low complexity" evidence="2">
    <location>
        <begin position="482"/>
        <end position="516"/>
    </location>
</feature>
<evidence type="ECO:0000313" key="4">
    <source>
        <dbReference type="Proteomes" id="UP000009168"/>
    </source>
</evidence>
<evidence type="ECO:0000256" key="1">
    <source>
        <dbReference type="SAM" id="Coils"/>
    </source>
</evidence>
<dbReference type="HOGENOM" id="CLU_391064_0_0_1"/>
<keyword evidence="1" id="KW-0175">Coiled coil</keyword>
<feature type="region of interest" description="Disordered" evidence="2">
    <location>
        <begin position="474"/>
        <end position="516"/>
    </location>
</feature>
<protein>
    <submittedName>
        <fullName evidence="3">Uncharacterized protein</fullName>
    </submittedName>
</protein>
<evidence type="ECO:0000256" key="2">
    <source>
        <dbReference type="SAM" id="MobiDB-lite"/>
    </source>
</evidence>
<dbReference type="GeneID" id="7823251"/>
<feature type="compositionally biased region" description="Acidic residues" evidence="2">
    <location>
        <begin position="400"/>
        <end position="409"/>
    </location>
</feature>
<sequence length="706" mass="82868">MNIFNLKQFFLSAIQDIDNLRLPYPFEQLNIKTKIIATICLTIITTSLTLKLLKKLIFIIQASFQKVIQIRKNRQIKDISEMFDEKVNIQAESVDNLVHLMDKFQGKSLNQKYEQMNAFKQNPQTYSDANFAYKPRNFQLLERIRRENEEREKQNDPNIANRYNRNGFNKMNDFANYSMANADQFNSNYNFNDDMHSQSMQLAPQQKFITAEDGLPSTVHNRNGIDLFSSPQFGQSIFKEDIQKPINRQNSVFFSFADEPQAFQNNIMQKQAEIYNKISNDLKQADQKEMELEDHAPLAATTQEKQSQIIQNNVESQQKIANKNETIEEENNNQNNKEHKKKNEALKKVIKNKLISKNTNNKFIKPTKSSVAEKNEYRAQKDFKNASKKNQKLQLRQQQEEEDDEDYYEEEEDYDEEFIIYKKAKKLQAVPFKKQKKITKRSSVDEDFLVNQSIQKQRKSNSNHRDMISQSLNLSQQHKQQRNLSNQLSEQNNQQLQSNLLSQQAQQRQSSSQSIQQQQQQQQQQQIGLQTQQQQQIPQLSQENQFLNQTQNQVQQEQILKQQSQQLKQQPVLLPKVSQPQAVNQVEQQNMDNILQQGSNNNDSSSLCLPPPKNMSQKWNYSQNFSQKNLPFFNVEQFQHQNIEISQKVGFNIFDEKNNKGYKAYVFNNQNSYIMPIDNSETENQEEKKEDKSVEGANNEQESVNQ</sequence>
<dbReference type="AlphaFoldDB" id="Q22RL0"/>
<organism evidence="3 4">
    <name type="scientific">Tetrahymena thermophila (strain SB210)</name>
    <dbReference type="NCBI Taxonomy" id="312017"/>
    <lineage>
        <taxon>Eukaryota</taxon>
        <taxon>Sar</taxon>
        <taxon>Alveolata</taxon>
        <taxon>Ciliophora</taxon>
        <taxon>Intramacronucleata</taxon>
        <taxon>Oligohymenophorea</taxon>
        <taxon>Hymenostomatida</taxon>
        <taxon>Tetrahymenina</taxon>
        <taxon>Tetrahymenidae</taxon>
        <taxon>Tetrahymena</taxon>
    </lineage>
</organism>
<dbReference type="EMBL" id="GG662845">
    <property type="protein sequence ID" value="EAR88112.2"/>
    <property type="molecule type" value="Genomic_DNA"/>
</dbReference>